<evidence type="ECO:0000313" key="1">
    <source>
        <dbReference type="EMBL" id="MBM6876144.1"/>
    </source>
</evidence>
<sequence length="58" mass="6644">MEKRTLKISFGKSGNGGLNPKISIPKTFLDKLNITQENREVEMILDEDNQKLIIIKKD</sequence>
<dbReference type="EMBL" id="JACJLT010000194">
    <property type="protein sequence ID" value="MBM6876144.1"/>
    <property type="molecule type" value="Genomic_DNA"/>
</dbReference>
<proteinExistence type="predicted"/>
<evidence type="ECO:0000313" key="2">
    <source>
        <dbReference type="Proteomes" id="UP000728968"/>
    </source>
</evidence>
<comment type="caution">
    <text evidence="1">The sequence shown here is derived from an EMBL/GenBank/DDBJ whole genome shotgun (WGS) entry which is preliminary data.</text>
</comment>
<name>A0ABS2G3Y1_FUSMR</name>
<protein>
    <submittedName>
        <fullName evidence="1">AbrB/MazE/SpoVT family DNA-binding domain-containing protein</fullName>
    </submittedName>
</protein>
<dbReference type="RefSeq" id="WP_204716768.1">
    <property type="nucleotide sequence ID" value="NZ_JACJLT010000194.1"/>
</dbReference>
<organism evidence="1 2">
    <name type="scientific">Fusobacterium mortiferum</name>
    <dbReference type="NCBI Taxonomy" id="850"/>
    <lineage>
        <taxon>Bacteria</taxon>
        <taxon>Fusobacteriati</taxon>
        <taxon>Fusobacteriota</taxon>
        <taxon>Fusobacteriia</taxon>
        <taxon>Fusobacteriales</taxon>
        <taxon>Fusobacteriaceae</taxon>
        <taxon>Fusobacterium</taxon>
    </lineage>
</organism>
<gene>
    <name evidence="1" type="ORF">H6A04_10905</name>
</gene>
<keyword evidence="1" id="KW-0238">DNA-binding</keyword>
<keyword evidence="2" id="KW-1185">Reference proteome</keyword>
<reference evidence="1 2" key="1">
    <citation type="journal article" date="2021" name="Sci. Rep.">
        <title>The distribution of antibiotic resistance genes in chicken gut microbiota commensals.</title>
        <authorList>
            <person name="Juricova H."/>
            <person name="Matiasovicova J."/>
            <person name="Kubasova T."/>
            <person name="Cejkova D."/>
            <person name="Rychlik I."/>
        </authorList>
    </citation>
    <scope>NUCLEOTIDE SEQUENCE [LARGE SCALE GENOMIC DNA]</scope>
    <source>
        <strain evidence="1 2">An425</strain>
    </source>
</reference>
<dbReference type="GO" id="GO:0003677">
    <property type="term" value="F:DNA binding"/>
    <property type="evidence" value="ECO:0007669"/>
    <property type="project" value="UniProtKB-KW"/>
</dbReference>
<dbReference type="Proteomes" id="UP000728968">
    <property type="component" value="Unassembled WGS sequence"/>
</dbReference>
<accession>A0ABS2G3Y1</accession>